<evidence type="ECO:0008006" key="3">
    <source>
        <dbReference type="Google" id="ProtNLM"/>
    </source>
</evidence>
<sequence>MGFRFAKSGVSCAVGAVGVGVLALGGCLGGGAGGGGGEGGTGPSVTVSVGAGADDAGGPMPRATKVDLLLVVDNSQGMADKQEVLGQAMTDLVQSLTNPECVAKEEGGVVVAPSQPQTGTDPCPPGMVRRFMPVLDLHLGVLSSSIGGFGGDVCSTVGSPSNNDRGHLLARSAPDQEGDVPTYQSKGFLFWDPVAQGTPPGEMDREALVSTFSDMVLGVGQAGCGYEASLEGWYRFLADPAPYNQLVVTNSQAQPQGVDQVLLQQRAEFLRPDSMLVVLMLTDENDCSMREEGQYFLGATYGNNFHLPKARAVCATDPGDACCASCAQAVPAGCAVDPTCYVGGDPDQGPLITAAAEDHPNQRCFDQKRRFGIDFMYPTSRYVQALTSPTIADRQGNLVPNPIFSDLDPSDGNSTIRDPRLVILGGIVGVPWQEIARDPFDLGQGFKSAAELGASGAWDAILGDPESYVPPSSPYMQESSSPRAGVPVGNPINGGEWNPSPPNSDLQFACTFDLAVPRDCSDNGPGCDCGRGADIPVCDGQVQTAAKAYPGLRQLSVLQQLGERGVTSSICPAQLSDPATSDFGYRPAIQALVDLMATRLAN</sequence>
<protein>
    <recommendedName>
        <fullName evidence="3">VWA domain-containing protein</fullName>
    </recommendedName>
</protein>
<organism evidence="1 2">
    <name type="scientific">Chondromyces apiculatus DSM 436</name>
    <dbReference type="NCBI Taxonomy" id="1192034"/>
    <lineage>
        <taxon>Bacteria</taxon>
        <taxon>Pseudomonadati</taxon>
        <taxon>Myxococcota</taxon>
        <taxon>Polyangia</taxon>
        <taxon>Polyangiales</taxon>
        <taxon>Polyangiaceae</taxon>
        <taxon>Chondromyces</taxon>
    </lineage>
</organism>
<dbReference type="OrthoDB" id="5483859at2"/>
<comment type="caution">
    <text evidence="1">The sequence shown here is derived from an EMBL/GenBank/DDBJ whole genome shotgun (WGS) entry which is preliminary data.</text>
</comment>
<reference evidence="1 2" key="1">
    <citation type="submission" date="2013-05" db="EMBL/GenBank/DDBJ databases">
        <title>Genome assembly of Chondromyces apiculatus DSM 436.</title>
        <authorList>
            <person name="Sharma G."/>
            <person name="Khatri I."/>
            <person name="Kaur C."/>
            <person name="Mayilraj S."/>
            <person name="Subramanian S."/>
        </authorList>
    </citation>
    <scope>NUCLEOTIDE SEQUENCE [LARGE SCALE GENOMIC DNA]</scope>
    <source>
        <strain evidence="1 2">DSM 436</strain>
    </source>
</reference>
<keyword evidence="2" id="KW-1185">Reference proteome</keyword>
<dbReference type="EMBL" id="ASRX01000099">
    <property type="protein sequence ID" value="EYF00756.1"/>
    <property type="molecule type" value="Genomic_DNA"/>
</dbReference>
<dbReference type="AlphaFoldDB" id="A0A017SWQ5"/>
<proteinExistence type="predicted"/>
<evidence type="ECO:0000313" key="1">
    <source>
        <dbReference type="EMBL" id="EYF00756.1"/>
    </source>
</evidence>
<name>A0A017SWQ5_9BACT</name>
<evidence type="ECO:0000313" key="2">
    <source>
        <dbReference type="Proteomes" id="UP000019678"/>
    </source>
</evidence>
<dbReference type="PROSITE" id="PS51257">
    <property type="entry name" value="PROKAR_LIPOPROTEIN"/>
    <property type="match status" value="1"/>
</dbReference>
<dbReference type="RefSeq" id="WP_052376769.1">
    <property type="nucleotide sequence ID" value="NZ_ASRX01000099.1"/>
</dbReference>
<dbReference type="Proteomes" id="UP000019678">
    <property type="component" value="Unassembled WGS sequence"/>
</dbReference>
<gene>
    <name evidence="1" type="ORF">CAP_9034</name>
</gene>
<accession>A0A017SWQ5</accession>